<dbReference type="RefSeq" id="WP_187763179.1">
    <property type="nucleotide sequence ID" value="NZ_CP061038.1"/>
</dbReference>
<reference evidence="3 4" key="1">
    <citation type="submission" date="2020-09" db="EMBL/GenBank/DDBJ databases">
        <title>Sphingomonas sp., a new species isolated from pork steak.</title>
        <authorList>
            <person name="Heidler von Heilborn D."/>
        </authorList>
    </citation>
    <scope>NUCLEOTIDE SEQUENCE [LARGE SCALE GENOMIC DNA]</scope>
    <source>
        <strain evidence="4">S8-3T</strain>
    </source>
</reference>
<dbReference type="EMBL" id="CP061038">
    <property type="protein sequence ID" value="QNQ10889.1"/>
    <property type="molecule type" value="Genomic_DNA"/>
</dbReference>
<dbReference type="KEGG" id="spap:H3Z74_06820"/>
<dbReference type="InterPro" id="IPR002347">
    <property type="entry name" value="SDR_fam"/>
</dbReference>
<dbReference type="PANTHER" id="PTHR43639:SF1">
    <property type="entry name" value="SHORT-CHAIN DEHYDROGENASE_REDUCTASE FAMILY PROTEIN"/>
    <property type="match status" value="1"/>
</dbReference>
<dbReference type="PANTHER" id="PTHR43639">
    <property type="entry name" value="OXIDOREDUCTASE, SHORT-CHAIN DEHYDROGENASE/REDUCTASE FAMILY (AFU_ORTHOLOGUE AFUA_5G02870)"/>
    <property type="match status" value="1"/>
</dbReference>
<name>A0A7H0LMI6_9SPHN</name>
<evidence type="ECO:0000313" key="3">
    <source>
        <dbReference type="EMBL" id="QNQ10889.1"/>
    </source>
</evidence>
<dbReference type="Gene3D" id="3.40.50.720">
    <property type="entry name" value="NAD(P)-binding Rossmann-like Domain"/>
    <property type="match status" value="1"/>
</dbReference>
<comment type="similarity">
    <text evidence="1">Belongs to the short-chain dehydrogenases/reductases (SDR) family.</text>
</comment>
<sequence length="254" mass="26629">MPESGRTVLVTGGARRIGAVIARHLAGQGWRVAIHHWKSHDEADALASELPGAMVVTGDLALPSTAQALVGEVRERFGAPVAGLVNNASIFQFDRPPLTDGEAMAEHMAVNLTAPVLLASAIAAQDDLADGAVVNILDQKVANLNPDFFSYSCSKVALAGATAMLAQALGPRIRVNAVSPGLSLPSLDQTEAEFVAVASRNLLQRPVDTGAIARAVDFLLTARGVTGQNVFVDNGQHFLPRDGDVMFETRIAHG</sequence>
<protein>
    <submittedName>
        <fullName evidence="3">SDR family oxidoreductase</fullName>
    </submittedName>
</protein>
<dbReference type="GO" id="GO:0016491">
    <property type="term" value="F:oxidoreductase activity"/>
    <property type="evidence" value="ECO:0007669"/>
    <property type="project" value="UniProtKB-KW"/>
</dbReference>
<dbReference type="Proteomes" id="UP000516148">
    <property type="component" value="Chromosome"/>
</dbReference>
<keyword evidence="2" id="KW-0560">Oxidoreductase</keyword>
<organism evidence="3 4">
    <name type="scientific">Sphingomonas alpina</name>
    <dbReference type="NCBI Taxonomy" id="653931"/>
    <lineage>
        <taxon>Bacteria</taxon>
        <taxon>Pseudomonadati</taxon>
        <taxon>Pseudomonadota</taxon>
        <taxon>Alphaproteobacteria</taxon>
        <taxon>Sphingomonadales</taxon>
        <taxon>Sphingomonadaceae</taxon>
        <taxon>Sphingomonas</taxon>
    </lineage>
</organism>
<proteinExistence type="inferred from homology"/>
<dbReference type="PRINTS" id="PR00081">
    <property type="entry name" value="GDHRDH"/>
</dbReference>
<dbReference type="AlphaFoldDB" id="A0A7H0LMI6"/>
<evidence type="ECO:0000256" key="2">
    <source>
        <dbReference type="ARBA" id="ARBA00023002"/>
    </source>
</evidence>
<accession>A0A7H0LMI6</accession>
<dbReference type="Pfam" id="PF13561">
    <property type="entry name" value="adh_short_C2"/>
    <property type="match status" value="1"/>
</dbReference>
<evidence type="ECO:0000313" key="4">
    <source>
        <dbReference type="Proteomes" id="UP000516148"/>
    </source>
</evidence>
<evidence type="ECO:0000256" key="1">
    <source>
        <dbReference type="ARBA" id="ARBA00006484"/>
    </source>
</evidence>
<dbReference type="InterPro" id="IPR036291">
    <property type="entry name" value="NAD(P)-bd_dom_sf"/>
</dbReference>
<gene>
    <name evidence="3" type="ORF">H3Z74_06820</name>
</gene>
<keyword evidence="4" id="KW-1185">Reference proteome</keyword>
<dbReference type="SUPFAM" id="SSF51735">
    <property type="entry name" value="NAD(P)-binding Rossmann-fold domains"/>
    <property type="match status" value="1"/>
</dbReference>